<feature type="non-terminal residue" evidence="2">
    <location>
        <position position="106"/>
    </location>
</feature>
<keyword evidence="3" id="KW-1185">Reference proteome</keyword>
<name>A0A9N9J3F1_9GLOM</name>
<sequence length="106" mass="11521">SASSKDQGAERPNTLLATSPLPVKTERPNTLPRCQDTEIPSTFLLANPNSLTVIRKTLYRCNSKSLKKTCPSDLLGITALSNAEIIDACASPLPVKTKRPRDRETS</sequence>
<dbReference type="Proteomes" id="UP000789342">
    <property type="component" value="Unassembled WGS sequence"/>
</dbReference>
<gene>
    <name evidence="2" type="ORF">AMORRO_LOCUS15892</name>
</gene>
<feature type="non-terminal residue" evidence="2">
    <location>
        <position position="1"/>
    </location>
</feature>
<organism evidence="2 3">
    <name type="scientific">Acaulospora morrowiae</name>
    <dbReference type="NCBI Taxonomy" id="94023"/>
    <lineage>
        <taxon>Eukaryota</taxon>
        <taxon>Fungi</taxon>
        <taxon>Fungi incertae sedis</taxon>
        <taxon>Mucoromycota</taxon>
        <taxon>Glomeromycotina</taxon>
        <taxon>Glomeromycetes</taxon>
        <taxon>Diversisporales</taxon>
        <taxon>Acaulosporaceae</taxon>
        <taxon>Acaulospora</taxon>
    </lineage>
</organism>
<comment type="caution">
    <text evidence="2">The sequence shown here is derived from an EMBL/GenBank/DDBJ whole genome shotgun (WGS) entry which is preliminary data.</text>
</comment>
<dbReference type="AlphaFoldDB" id="A0A9N9J3F1"/>
<evidence type="ECO:0000313" key="3">
    <source>
        <dbReference type="Proteomes" id="UP000789342"/>
    </source>
</evidence>
<evidence type="ECO:0000313" key="2">
    <source>
        <dbReference type="EMBL" id="CAG8760672.1"/>
    </source>
</evidence>
<protein>
    <submittedName>
        <fullName evidence="2">5059_t:CDS:1</fullName>
    </submittedName>
</protein>
<dbReference type="EMBL" id="CAJVPV010040655">
    <property type="protein sequence ID" value="CAG8760672.1"/>
    <property type="molecule type" value="Genomic_DNA"/>
</dbReference>
<accession>A0A9N9J3F1</accession>
<feature type="region of interest" description="Disordered" evidence="1">
    <location>
        <begin position="1"/>
        <end position="34"/>
    </location>
</feature>
<evidence type="ECO:0000256" key="1">
    <source>
        <dbReference type="SAM" id="MobiDB-lite"/>
    </source>
</evidence>
<reference evidence="2" key="1">
    <citation type="submission" date="2021-06" db="EMBL/GenBank/DDBJ databases">
        <authorList>
            <person name="Kallberg Y."/>
            <person name="Tangrot J."/>
            <person name="Rosling A."/>
        </authorList>
    </citation>
    <scope>NUCLEOTIDE SEQUENCE</scope>
    <source>
        <strain evidence="2">CL551</strain>
    </source>
</reference>
<proteinExistence type="predicted"/>